<proteinExistence type="predicted"/>
<evidence type="ECO:0000313" key="3">
    <source>
        <dbReference type="Proteomes" id="UP000886523"/>
    </source>
</evidence>
<dbReference type="AlphaFoldDB" id="A0A9P6AIX9"/>
<protein>
    <submittedName>
        <fullName evidence="2">Uncharacterized protein</fullName>
    </submittedName>
</protein>
<sequence>MTHQSIKYSHNPIIPVHMVPPSPGSPSPNSLSPNPPSPIAHCPTIVPILIDSESEEEEFPTNLESFHCSNTADSTCLGSPISPPPHAPPTIKLLQTEETSGILSPSLNDEILAQQEENCDDVGDVNTSPLSKGGSSFNTTTAWSQTSLIAAKAAGKDEDLTAKIHLHLQSKGKFIAAIDIPKENHQPGNSIMVDENIIAYHQNTFLPLWDRLLPLLRVWDREGQEIMVEGAGQRTMIWTHNESTFYAHDWHKVHWVHESKTPKPIQKGEGPSLMVSNFTSPDYSWLCSPNGLDAACVLFKAGKNCEGYFTNDGILEQVTHAMDILDKYYPYDDHVLAFDNATIHKKCLDDTLSASKMLKSIPNKPHNFLVDVVMHDATGKTIQDGSRNVMKEK</sequence>
<evidence type="ECO:0000313" key="2">
    <source>
        <dbReference type="EMBL" id="KAF9506402.1"/>
    </source>
</evidence>
<gene>
    <name evidence="2" type="ORF">BS47DRAFT_1367413</name>
</gene>
<keyword evidence="3" id="KW-1185">Reference proteome</keyword>
<accession>A0A9P6AIX9</accession>
<dbReference type="Proteomes" id="UP000886523">
    <property type="component" value="Unassembled WGS sequence"/>
</dbReference>
<dbReference type="EMBL" id="MU129112">
    <property type="protein sequence ID" value="KAF9506402.1"/>
    <property type="molecule type" value="Genomic_DNA"/>
</dbReference>
<feature type="region of interest" description="Disordered" evidence="1">
    <location>
        <begin position="1"/>
        <end position="37"/>
    </location>
</feature>
<reference evidence="2" key="1">
    <citation type="journal article" date="2020" name="Nat. Commun.">
        <title>Large-scale genome sequencing of mycorrhizal fungi provides insights into the early evolution of symbiotic traits.</title>
        <authorList>
            <person name="Miyauchi S."/>
            <person name="Kiss E."/>
            <person name="Kuo A."/>
            <person name="Drula E."/>
            <person name="Kohler A."/>
            <person name="Sanchez-Garcia M."/>
            <person name="Morin E."/>
            <person name="Andreopoulos B."/>
            <person name="Barry K.W."/>
            <person name="Bonito G."/>
            <person name="Buee M."/>
            <person name="Carver A."/>
            <person name="Chen C."/>
            <person name="Cichocki N."/>
            <person name="Clum A."/>
            <person name="Culley D."/>
            <person name="Crous P.W."/>
            <person name="Fauchery L."/>
            <person name="Girlanda M."/>
            <person name="Hayes R.D."/>
            <person name="Keri Z."/>
            <person name="LaButti K."/>
            <person name="Lipzen A."/>
            <person name="Lombard V."/>
            <person name="Magnuson J."/>
            <person name="Maillard F."/>
            <person name="Murat C."/>
            <person name="Nolan M."/>
            <person name="Ohm R.A."/>
            <person name="Pangilinan J."/>
            <person name="Pereira M.F."/>
            <person name="Perotto S."/>
            <person name="Peter M."/>
            <person name="Pfister S."/>
            <person name="Riley R."/>
            <person name="Sitrit Y."/>
            <person name="Stielow J.B."/>
            <person name="Szollosi G."/>
            <person name="Zifcakova L."/>
            <person name="Stursova M."/>
            <person name="Spatafora J.W."/>
            <person name="Tedersoo L."/>
            <person name="Vaario L.M."/>
            <person name="Yamada A."/>
            <person name="Yan M."/>
            <person name="Wang P."/>
            <person name="Xu J."/>
            <person name="Bruns T."/>
            <person name="Baldrian P."/>
            <person name="Vilgalys R."/>
            <person name="Dunand C."/>
            <person name="Henrissat B."/>
            <person name="Grigoriev I.V."/>
            <person name="Hibbett D."/>
            <person name="Nagy L.G."/>
            <person name="Martin F.M."/>
        </authorList>
    </citation>
    <scope>NUCLEOTIDE SEQUENCE</scope>
    <source>
        <strain evidence="2">UP504</strain>
    </source>
</reference>
<comment type="caution">
    <text evidence="2">The sequence shown here is derived from an EMBL/GenBank/DDBJ whole genome shotgun (WGS) entry which is preliminary data.</text>
</comment>
<organism evidence="2 3">
    <name type="scientific">Hydnum rufescens UP504</name>
    <dbReference type="NCBI Taxonomy" id="1448309"/>
    <lineage>
        <taxon>Eukaryota</taxon>
        <taxon>Fungi</taxon>
        <taxon>Dikarya</taxon>
        <taxon>Basidiomycota</taxon>
        <taxon>Agaricomycotina</taxon>
        <taxon>Agaricomycetes</taxon>
        <taxon>Cantharellales</taxon>
        <taxon>Hydnaceae</taxon>
        <taxon>Hydnum</taxon>
    </lineage>
</organism>
<dbReference type="OrthoDB" id="6511194at2759"/>
<name>A0A9P6AIX9_9AGAM</name>
<evidence type="ECO:0000256" key="1">
    <source>
        <dbReference type="SAM" id="MobiDB-lite"/>
    </source>
</evidence>